<protein>
    <recommendedName>
        <fullName evidence="5">Tyrosine recombinase XerD-like</fullName>
    </recommendedName>
</protein>
<dbReference type="InterPro" id="IPR011010">
    <property type="entry name" value="DNA_brk_join_enz"/>
</dbReference>
<dbReference type="RefSeq" id="WP_125074340.1">
    <property type="nucleotide sequence ID" value="NZ_CP053792.1"/>
</dbReference>
<evidence type="ECO:0000313" key="8">
    <source>
        <dbReference type="EMBL" id="VDC42770.1"/>
    </source>
</evidence>
<dbReference type="InterPro" id="IPR013762">
    <property type="entry name" value="Integrase-like_cat_sf"/>
</dbReference>
<dbReference type="GO" id="GO:0005737">
    <property type="term" value="C:cytoplasm"/>
    <property type="evidence" value="ECO:0007669"/>
    <property type="project" value="UniProtKB-SubCell"/>
</dbReference>
<dbReference type="Gene3D" id="1.10.150.130">
    <property type="match status" value="1"/>
</dbReference>
<dbReference type="Pfam" id="PF02899">
    <property type="entry name" value="Phage_int_SAM_1"/>
    <property type="match status" value="1"/>
</dbReference>
<gene>
    <name evidence="8" type="ORF">FMV2238Y02_12400</name>
</gene>
<dbReference type="CDD" id="cd01190">
    <property type="entry name" value="INT_StrepXerD_C_like"/>
    <property type="match status" value="1"/>
</dbReference>
<accession>A0A3P5XZH4</accession>
<dbReference type="EMBL" id="UXEP01000016">
    <property type="protein sequence ID" value="VDC42770.1"/>
    <property type="molecule type" value="Genomic_DNA"/>
</dbReference>
<dbReference type="Proteomes" id="UP000280759">
    <property type="component" value="Unassembled WGS sequence"/>
</dbReference>
<sequence length="248" mass="28780">MMTYIEAFIASKSLSQNSQKAYRYDLQQFYQIIGDRINQDKLSLYQNALLDLSPSAQKRKLSIVNQFLYYLYQEHHLTHYFRMTDQIKLSRIEKRQPVLIDQGLFYQETAFEAGQLIALLILELGLTPSEIAGITVANLNLNFQVLTLQTTKGVRVLALPKGLLIFLEKQVIGKEQYLFEHQGQAFSRQWFFNQLKAFLESLGRKDLTAQKLREQFILKEKSKGKSIIELGELLGLKSPITLEKYYKS</sequence>
<keyword evidence="2 5" id="KW-0229">DNA integration</keyword>
<dbReference type="Gene3D" id="1.10.443.10">
    <property type="entry name" value="Intergrase catalytic core"/>
    <property type="match status" value="1"/>
</dbReference>
<evidence type="ECO:0000256" key="3">
    <source>
        <dbReference type="ARBA" id="ARBA00023125"/>
    </source>
</evidence>
<dbReference type="GO" id="GO:0006313">
    <property type="term" value="P:DNA transposition"/>
    <property type="evidence" value="ECO:0007669"/>
    <property type="project" value="UniProtKB-UniRule"/>
</dbReference>
<dbReference type="GO" id="GO:0003677">
    <property type="term" value="F:DNA binding"/>
    <property type="evidence" value="ECO:0007669"/>
    <property type="project" value="UniProtKB-UniRule"/>
</dbReference>
<organism evidence="8 9">
    <name type="scientific">Streptococcus canis</name>
    <dbReference type="NCBI Taxonomy" id="1329"/>
    <lineage>
        <taxon>Bacteria</taxon>
        <taxon>Bacillati</taxon>
        <taxon>Bacillota</taxon>
        <taxon>Bacilli</taxon>
        <taxon>Lactobacillales</taxon>
        <taxon>Streptococcaceae</taxon>
        <taxon>Streptococcus</taxon>
    </lineage>
</organism>
<dbReference type="InterPro" id="IPR044068">
    <property type="entry name" value="CB"/>
</dbReference>
<keyword evidence="4 5" id="KW-0233">DNA recombination</keyword>
<dbReference type="AlphaFoldDB" id="A0A3P5XZH4"/>
<comment type="similarity">
    <text evidence="5">Belongs to the 'phage' integrase family. XerD-like subfamily.</text>
</comment>
<evidence type="ECO:0000313" key="9">
    <source>
        <dbReference type="Proteomes" id="UP000280759"/>
    </source>
</evidence>
<dbReference type="InterPro" id="IPR004107">
    <property type="entry name" value="Integrase_SAM-like_N"/>
</dbReference>
<feature type="domain" description="Core-binding (CB)" evidence="7">
    <location>
        <begin position="1"/>
        <end position="72"/>
    </location>
</feature>
<dbReference type="PROSITE" id="PS51900">
    <property type="entry name" value="CB"/>
    <property type="match status" value="1"/>
</dbReference>
<dbReference type="PROSITE" id="PS51898">
    <property type="entry name" value="TYR_RECOMBINASE"/>
    <property type="match status" value="1"/>
</dbReference>
<dbReference type="SUPFAM" id="SSF56349">
    <property type="entry name" value="DNA breaking-rejoining enzymes"/>
    <property type="match status" value="1"/>
</dbReference>
<comment type="function">
    <text evidence="5">Putative tyrosine recombinase. Not involved in the cutting and rejoining of the recombining DNA molecules on dif(SL) site.</text>
</comment>
<dbReference type="InterPro" id="IPR002104">
    <property type="entry name" value="Integrase_catalytic"/>
</dbReference>
<evidence type="ECO:0000259" key="7">
    <source>
        <dbReference type="PROSITE" id="PS51900"/>
    </source>
</evidence>
<dbReference type="HAMAP" id="MF_01817">
    <property type="entry name" value="Recomb_XerD_like"/>
    <property type="match status" value="1"/>
</dbReference>
<reference evidence="8 9" key="1">
    <citation type="submission" date="2018-10" db="EMBL/GenBank/DDBJ databases">
        <authorList>
            <consortium name="Molecular Microbiology and Infection Unit (UMMI)"/>
            <person name="Machado M."/>
        </authorList>
    </citation>
    <scope>NUCLEOTIDE SEQUENCE [LARGE SCALE GENOMIC DNA]</scope>
    <source>
        <strain evidence="8">FMV2238.02</strain>
    </source>
</reference>
<evidence type="ECO:0000259" key="6">
    <source>
        <dbReference type="PROSITE" id="PS51898"/>
    </source>
</evidence>
<dbReference type="NCBIfam" id="NF002685">
    <property type="entry name" value="PRK02436.1"/>
    <property type="match status" value="1"/>
</dbReference>
<evidence type="ECO:0000256" key="4">
    <source>
        <dbReference type="ARBA" id="ARBA00023172"/>
    </source>
</evidence>
<feature type="domain" description="Tyr recombinase" evidence="6">
    <location>
        <begin position="91"/>
        <end position="248"/>
    </location>
</feature>
<keyword evidence="9" id="KW-1185">Reference proteome</keyword>
<feature type="active site" description="O-(3'-phospho-DNA)-tyrosine intermediate" evidence="5">
    <location>
        <position position="245"/>
    </location>
</feature>
<evidence type="ECO:0000256" key="2">
    <source>
        <dbReference type="ARBA" id="ARBA00022908"/>
    </source>
</evidence>
<dbReference type="GO" id="GO:0009037">
    <property type="term" value="F:tyrosine-based site-specific recombinase activity"/>
    <property type="evidence" value="ECO:0007669"/>
    <property type="project" value="UniProtKB-UniRule"/>
</dbReference>
<dbReference type="InterPro" id="IPR010998">
    <property type="entry name" value="Integrase_recombinase_N"/>
</dbReference>
<evidence type="ECO:0000256" key="5">
    <source>
        <dbReference type="HAMAP-Rule" id="MF_01817"/>
    </source>
</evidence>
<comment type="subcellular location">
    <subcellularLocation>
        <location evidence="5">Cytoplasm</location>
    </subcellularLocation>
</comment>
<name>A0A3P5XZH4_STRCB</name>
<keyword evidence="3 5" id="KW-0238">DNA-binding</keyword>
<dbReference type="InterPro" id="IPR020876">
    <property type="entry name" value="Tyrosine_recombinase_XerD-like"/>
</dbReference>
<proteinExistence type="inferred from homology"/>
<evidence type="ECO:0000256" key="1">
    <source>
        <dbReference type="ARBA" id="ARBA00022490"/>
    </source>
</evidence>
<keyword evidence="1 5" id="KW-0963">Cytoplasm</keyword>